<dbReference type="GO" id="GO:0003677">
    <property type="term" value="F:DNA binding"/>
    <property type="evidence" value="ECO:0007669"/>
    <property type="project" value="InterPro"/>
</dbReference>
<reference evidence="3 4" key="1">
    <citation type="submission" date="2019-05" db="EMBL/GenBank/DDBJ databases">
        <title>Draft genome sequence of Nonomuraea zeae DSM 100528.</title>
        <authorList>
            <person name="Saricaoglu S."/>
            <person name="Isik K."/>
        </authorList>
    </citation>
    <scope>NUCLEOTIDE SEQUENCE [LARGE SCALE GENOMIC DNA]</scope>
    <source>
        <strain evidence="3 4">DSM 100528</strain>
    </source>
</reference>
<dbReference type="Pfam" id="PF12728">
    <property type="entry name" value="HTH_17"/>
    <property type="match status" value="1"/>
</dbReference>
<gene>
    <name evidence="3" type="ORF">ETD85_00825</name>
</gene>
<evidence type="ECO:0000313" key="4">
    <source>
        <dbReference type="Proteomes" id="UP000306628"/>
    </source>
</evidence>
<comment type="caution">
    <text evidence="3">The sequence shown here is derived from an EMBL/GenBank/DDBJ whole genome shotgun (WGS) entry which is preliminary data.</text>
</comment>
<dbReference type="RefSeq" id="WP_138687615.1">
    <property type="nucleotide sequence ID" value="NZ_JBHSAZ010000112.1"/>
</dbReference>
<dbReference type="InterPro" id="IPR041657">
    <property type="entry name" value="HTH_17"/>
</dbReference>
<protein>
    <submittedName>
        <fullName evidence="3">Helix-turn-helix domain-containing protein</fullName>
    </submittedName>
</protein>
<evidence type="ECO:0000313" key="3">
    <source>
        <dbReference type="EMBL" id="TMR39589.1"/>
    </source>
</evidence>
<sequence length="124" mass="13017">MQDQALAPVILRIFAQALAASGFTVTETNTDQQVSSEGDDPKFYSVAKAASLFGISPMGLYRAIHSGRFPAVRVGARRYFIPAAAIHEMAEAATLKGLVDAADWVAGPNPIVADPLSSNAEVVA</sequence>
<evidence type="ECO:0000256" key="1">
    <source>
        <dbReference type="SAM" id="SignalP"/>
    </source>
</evidence>
<feature type="chain" id="PRO_5039071032" evidence="1">
    <location>
        <begin position="20"/>
        <end position="124"/>
    </location>
</feature>
<keyword evidence="4" id="KW-1185">Reference proteome</keyword>
<proteinExistence type="predicted"/>
<dbReference type="AlphaFoldDB" id="A0A5S4H3K5"/>
<dbReference type="InterPro" id="IPR010093">
    <property type="entry name" value="SinI_DNA-bd"/>
</dbReference>
<feature type="domain" description="Helix-turn-helix" evidence="2">
    <location>
        <begin position="43"/>
        <end position="92"/>
    </location>
</feature>
<dbReference type="OrthoDB" id="3389529at2"/>
<dbReference type="Proteomes" id="UP000306628">
    <property type="component" value="Unassembled WGS sequence"/>
</dbReference>
<evidence type="ECO:0000259" key="2">
    <source>
        <dbReference type="Pfam" id="PF12728"/>
    </source>
</evidence>
<organism evidence="3 4">
    <name type="scientific">Nonomuraea zeae</name>
    <dbReference type="NCBI Taxonomy" id="1642303"/>
    <lineage>
        <taxon>Bacteria</taxon>
        <taxon>Bacillati</taxon>
        <taxon>Actinomycetota</taxon>
        <taxon>Actinomycetes</taxon>
        <taxon>Streptosporangiales</taxon>
        <taxon>Streptosporangiaceae</taxon>
        <taxon>Nonomuraea</taxon>
    </lineage>
</organism>
<keyword evidence="1" id="KW-0732">Signal</keyword>
<name>A0A5S4H3K5_9ACTN</name>
<dbReference type="NCBIfam" id="TIGR01764">
    <property type="entry name" value="excise"/>
    <property type="match status" value="1"/>
</dbReference>
<feature type="signal peptide" evidence="1">
    <location>
        <begin position="1"/>
        <end position="19"/>
    </location>
</feature>
<dbReference type="EMBL" id="VCKX01000002">
    <property type="protein sequence ID" value="TMR39589.1"/>
    <property type="molecule type" value="Genomic_DNA"/>
</dbReference>
<accession>A0A5S4H3K5</accession>